<dbReference type="PROSITE" id="PS51085">
    <property type="entry name" value="2FE2S_FER_2"/>
    <property type="match status" value="1"/>
</dbReference>
<dbReference type="InterPro" id="IPR001055">
    <property type="entry name" value="Adrenodoxin-like"/>
</dbReference>
<name>A0A0F6YK06_9BACT</name>
<dbReference type="GO" id="GO:0009055">
    <property type="term" value="F:electron transfer activity"/>
    <property type="evidence" value="ECO:0007669"/>
    <property type="project" value="TreeGrafter"/>
</dbReference>
<organism evidence="8 9">
    <name type="scientific">Sandaracinus amylolyticus</name>
    <dbReference type="NCBI Taxonomy" id="927083"/>
    <lineage>
        <taxon>Bacteria</taxon>
        <taxon>Pseudomonadati</taxon>
        <taxon>Myxococcota</taxon>
        <taxon>Polyangia</taxon>
        <taxon>Polyangiales</taxon>
        <taxon>Sandaracinaceae</taxon>
        <taxon>Sandaracinus</taxon>
    </lineage>
</organism>
<dbReference type="OrthoDB" id="9793027at2"/>
<dbReference type="RefSeq" id="WP_053234802.1">
    <property type="nucleotide sequence ID" value="NZ_CP011125.1"/>
</dbReference>
<dbReference type="GO" id="GO:0140647">
    <property type="term" value="P:P450-containing electron transport chain"/>
    <property type="evidence" value="ECO:0007669"/>
    <property type="project" value="InterPro"/>
</dbReference>
<dbReference type="Pfam" id="PF00111">
    <property type="entry name" value="Fer2"/>
    <property type="match status" value="1"/>
</dbReference>
<proteinExistence type="inferred from homology"/>
<dbReference type="SUPFAM" id="SSF54292">
    <property type="entry name" value="2Fe-2S ferredoxin-like"/>
    <property type="match status" value="1"/>
</dbReference>
<comment type="cofactor">
    <cofactor evidence="6">
        <name>[2Fe-2S] cluster</name>
        <dbReference type="ChEBI" id="CHEBI:190135"/>
    </cofactor>
</comment>
<dbReference type="CDD" id="cd00207">
    <property type="entry name" value="fer2"/>
    <property type="match status" value="1"/>
</dbReference>
<evidence type="ECO:0000256" key="5">
    <source>
        <dbReference type="ARBA" id="ARBA00023014"/>
    </source>
</evidence>
<keyword evidence="5" id="KW-0411">Iron-sulfur</keyword>
<evidence type="ECO:0000313" key="9">
    <source>
        <dbReference type="Proteomes" id="UP000034883"/>
    </source>
</evidence>
<dbReference type="EMBL" id="CP011125">
    <property type="protein sequence ID" value="AKF07557.1"/>
    <property type="molecule type" value="Genomic_DNA"/>
</dbReference>
<dbReference type="InterPro" id="IPR001041">
    <property type="entry name" value="2Fe-2S_ferredoxin-type"/>
</dbReference>
<dbReference type="GO" id="GO:0051537">
    <property type="term" value="F:2 iron, 2 sulfur cluster binding"/>
    <property type="evidence" value="ECO:0007669"/>
    <property type="project" value="UniProtKB-KW"/>
</dbReference>
<dbReference type="InterPro" id="IPR036010">
    <property type="entry name" value="2Fe-2S_ferredoxin-like_sf"/>
</dbReference>
<accession>A0A0F6YK06</accession>
<keyword evidence="2" id="KW-0001">2Fe-2S</keyword>
<dbReference type="AlphaFoldDB" id="A0A0F6YK06"/>
<dbReference type="STRING" id="927083.DB32_004706"/>
<feature type="domain" description="2Fe-2S ferredoxin-type" evidence="7">
    <location>
        <begin position="2"/>
        <end position="97"/>
    </location>
</feature>
<keyword evidence="4" id="KW-0408">Iron</keyword>
<dbReference type="Gene3D" id="3.10.20.30">
    <property type="match status" value="1"/>
</dbReference>
<evidence type="ECO:0000256" key="2">
    <source>
        <dbReference type="ARBA" id="ARBA00022714"/>
    </source>
</evidence>
<evidence type="ECO:0000256" key="6">
    <source>
        <dbReference type="ARBA" id="ARBA00034078"/>
    </source>
</evidence>
<dbReference type="Proteomes" id="UP000034883">
    <property type="component" value="Chromosome"/>
</dbReference>
<reference evidence="8 9" key="1">
    <citation type="submission" date="2015-03" db="EMBL/GenBank/DDBJ databases">
        <title>Genome assembly of Sandaracinus amylolyticus DSM 53668.</title>
        <authorList>
            <person name="Sharma G."/>
            <person name="Subramanian S."/>
        </authorList>
    </citation>
    <scope>NUCLEOTIDE SEQUENCE [LARGE SCALE GENOMIC DNA]</scope>
    <source>
        <strain evidence="8 9">DSM 53668</strain>
    </source>
</reference>
<dbReference type="InterPro" id="IPR012675">
    <property type="entry name" value="Beta-grasp_dom_sf"/>
</dbReference>
<comment type="similarity">
    <text evidence="1">Belongs to the adrenodoxin/putidaredoxin family.</text>
</comment>
<evidence type="ECO:0000313" key="8">
    <source>
        <dbReference type="EMBL" id="AKF07557.1"/>
    </source>
</evidence>
<dbReference type="PANTHER" id="PTHR23426:SF65">
    <property type="entry name" value="FERREDOXIN-2, MITOCHONDRIAL"/>
    <property type="match status" value="1"/>
</dbReference>
<evidence type="ECO:0000256" key="4">
    <source>
        <dbReference type="ARBA" id="ARBA00023004"/>
    </source>
</evidence>
<keyword evidence="3" id="KW-0479">Metal-binding</keyword>
<keyword evidence="9" id="KW-1185">Reference proteome</keyword>
<gene>
    <name evidence="8" type="ORF">DB32_004706</name>
</gene>
<dbReference type="PRINTS" id="PR00355">
    <property type="entry name" value="ADRENODOXIN"/>
</dbReference>
<protein>
    <submittedName>
        <fullName evidence="8">Ferredoxin, 2Fe-2S</fullName>
    </submittedName>
</protein>
<dbReference type="PANTHER" id="PTHR23426">
    <property type="entry name" value="FERREDOXIN/ADRENODOXIN"/>
    <property type="match status" value="1"/>
</dbReference>
<evidence type="ECO:0000256" key="3">
    <source>
        <dbReference type="ARBA" id="ARBA00022723"/>
    </source>
</evidence>
<dbReference type="GO" id="GO:0046872">
    <property type="term" value="F:metal ion binding"/>
    <property type="evidence" value="ECO:0007669"/>
    <property type="project" value="UniProtKB-KW"/>
</dbReference>
<dbReference type="KEGG" id="samy:DB32_004706"/>
<sequence>MPKVRFVKENLEVEVPQGTSILEAAKKIGAPEGDRCGGVCACSTCHVYVVKGFDATSEMEDEEFDILDKAFDVRPSSRLGCQAKIQGDVAVEISDESFQAFLDEHPDEKAAAKKLRER</sequence>
<evidence type="ECO:0000259" key="7">
    <source>
        <dbReference type="PROSITE" id="PS51085"/>
    </source>
</evidence>
<evidence type="ECO:0000256" key="1">
    <source>
        <dbReference type="ARBA" id="ARBA00010914"/>
    </source>
</evidence>